<proteinExistence type="predicted"/>
<organism evidence="2">
    <name type="scientific">Caenorhabditis brenneri</name>
    <name type="common">Nematode worm</name>
    <dbReference type="NCBI Taxonomy" id="135651"/>
    <lineage>
        <taxon>Eukaryota</taxon>
        <taxon>Metazoa</taxon>
        <taxon>Ecdysozoa</taxon>
        <taxon>Nematoda</taxon>
        <taxon>Chromadorea</taxon>
        <taxon>Rhabditida</taxon>
        <taxon>Rhabditina</taxon>
        <taxon>Rhabditomorpha</taxon>
        <taxon>Rhabditoidea</taxon>
        <taxon>Rhabditidae</taxon>
        <taxon>Peloderinae</taxon>
        <taxon>Caenorhabditis</taxon>
    </lineage>
</organism>
<dbReference type="STRING" id="135651.G0PK60"/>
<dbReference type="Proteomes" id="UP000008068">
    <property type="component" value="Unassembled WGS sequence"/>
</dbReference>
<dbReference type="InParanoid" id="G0PK60"/>
<dbReference type="HOGENOM" id="CLU_957206_0_0_1"/>
<sequence length="310" mass="36361">MLYFPPFYCLGPNHNEEIVWFDEKLHKPVSGVCRHTVCLQCQTENPHMKCPTCHKGNSFFNQEPNYQVMLMMIKFRSGLLQMLETWWKGEEFGIGACSNCLSKSKSLRLCLECHSNLYHKDQESPALILEVESFQDLMKLSRKVFCSACAFSQHYDKGHRIKRVEDFHFDKRNIKTITAKEILAMLRLEIDHSFEIKIQTNRNEDTKIEEDLKCLEYRTSKLLDRKVDPNDPKKLRESVRHALVELHIKDLIKKTKKLIDSFGPCELADVPERQCTLCVSSDDSEETRVREILNDYVRDYKNNKTVDMVC</sequence>
<dbReference type="AlphaFoldDB" id="G0PK60"/>
<protein>
    <recommendedName>
        <fullName evidence="3">RING-type domain-containing protein</fullName>
    </recommendedName>
</protein>
<evidence type="ECO:0000313" key="1">
    <source>
        <dbReference type="EMBL" id="EGT31734.1"/>
    </source>
</evidence>
<accession>G0PK60</accession>
<evidence type="ECO:0008006" key="3">
    <source>
        <dbReference type="Google" id="ProtNLM"/>
    </source>
</evidence>
<dbReference type="OrthoDB" id="5813525at2759"/>
<dbReference type="InterPro" id="IPR036280">
    <property type="entry name" value="Multihaem_cyt_sf"/>
</dbReference>
<reference evidence="2" key="1">
    <citation type="submission" date="2011-07" db="EMBL/GenBank/DDBJ databases">
        <authorList>
            <consortium name="Caenorhabditis brenneri Sequencing and Analysis Consortium"/>
            <person name="Wilson R.K."/>
        </authorList>
    </citation>
    <scope>NUCLEOTIDE SEQUENCE [LARGE SCALE GENOMIC DNA]</scope>
    <source>
        <strain evidence="2">PB2801</strain>
    </source>
</reference>
<dbReference type="EMBL" id="GL380812">
    <property type="protein sequence ID" value="EGT31734.1"/>
    <property type="molecule type" value="Genomic_DNA"/>
</dbReference>
<name>G0PK60_CAEBE</name>
<gene>
    <name evidence="1" type="ORF">CAEBREN_15363</name>
</gene>
<evidence type="ECO:0000313" key="2">
    <source>
        <dbReference type="Proteomes" id="UP000008068"/>
    </source>
</evidence>
<dbReference type="SUPFAM" id="SSF48695">
    <property type="entry name" value="Multiheme cytochromes"/>
    <property type="match status" value="1"/>
</dbReference>
<keyword evidence="2" id="KW-1185">Reference proteome</keyword>